<gene>
    <name evidence="6" type="ORF">SAMN05660772_00032</name>
</gene>
<name>A0A1W1UAK9_9PAST</name>
<dbReference type="InterPro" id="IPR011611">
    <property type="entry name" value="PfkB_dom"/>
</dbReference>
<protein>
    <submittedName>
        <fullName evidence="6">Sulfofructose kinase</fullName>
    </submittedName>
</protein>
<evidence type="ECO:0000256" key="1">
    <source>
        <dbReference type="ARBA" id="ARBA00010688"/>
    </source>
</evidence>
<feature type="domain" description="Carbohydrate kinase PfkB" evidence="5">
    <location>
        <begin position="3"/>
        <end position="287"/>
    </location>
</feature>
<dbReference type="GO" id="GO:0006796">
    <property type="term" value="P:phosphate-containing compound metabolic process"/>
    <property type="evidence" value="ECO:0007669"/>
    <property type="project" value="UniProtKB-ARBA"/>
</dbReference>
<evidence type="ECO:0000256" key="2">
    <source>
        <dbReference type="ARBA" id="ARBA00022679"/>
    </source>
</evidence>
<reference evidence="7" key="1">
    <citation type="submission" date="2017-04" db="EMBL/GenBank/DDBJ databases">
        <authorList>
            <person name="Varghese N."/>
            <person name="Submissions S."/>
        </authorList>
    </citation>
    <scope>NUCLEOTIDE SEQUENCE [LARGE SCALE GENOMIC DNA]</scope>
    <source>
        <strain evidence="7">DSM 23072</strain>
    </source>
</reference>
<dbReference type="GO" id="GO:0016301">
    <property type="term" value="F:kinase activity"/>
    <property type="evidence" value="ECO:0007669"/>
    <property type="project" value="UniProtKB-KW"/>
</dbReference>
<dbReference type="PANTHER" id="PTHR10584:SF157">
    <property type="entry name" value="SULFOFRUCTOSE KINASE"/>
    <property type="match status" value="1"/>
</dbReference>
<accession>A0A1W1UAK9</accession>
<comment type="similarity">
    <text evidence="1 4">Belongs to the carbohydrate kinase PfkB family.</text>
</comment>
<evidence type="ECO:0000259" key="5">
    <source>
        <dbReference type="Pfam" id="PF00294"/>
    </source>
</evidence>
<dbReference type="PRINTS" id="PR00990">
    <property type="entry name" value="RIBOKINASE"/>
</dbReference>
<keyword evidence="3 4" id="KW-0418">Kinase</keyword>
<dbReference type="InterPro" id="IPR029056">
    <property type="entry name" value="Ribokinase-like"/>
</dbReference>
<dbReference type="SUPFAM" id="SSF53613">
    <property type="entry name" value="Ribokinase-like"/>
    <property type="match status" value="1"/>
</dbReference>
<dbReference type="EMBL" id="FWWV01000001">
    <property type="protein sequence ID" value="SMB78107.1"/>
    <property type="molecule type" value="Genomic_DNA"/>
</dbReference>
<dbReference type="RefSeq" id="WP_084255138.1">
    <property type="nucleotide sequence ID" value="NZ_FWWV01000001.1"/>
</dbReference>
<organism evidence="6 7">
    <name type="scientific">Pasteurella testudinis DSM 23072</name>
    <dbReference type="NCBI Taxonomy" id="1122938"/>
    <lineage>
        <taxon>Bacteria</taxon>
        <taxon>Pseudomonadati</taxon>
        <taxon>Pseudomonadota</taxon>
        <taxon>Gammaproteobacteria</taxon>
        <taxon>Pasteurellales</taxon>
        <taxon>Pasteurellaceae</taxon>
        <taxon>Pasteurella</taxon>
    </lineage>
</organism>
<dbReference type="Pfam" id="PF00294">
    <property type="entry name" value="PfkB"/>
    <property type="match status" value="1"/>
</dbReference>
<evidence type="ECO:0000313" key="6">
    <source>
        <dbReference type="EMBL" id="SMB78107.1"/>
    </source>
</evidence>
<dbReference type="GO" id="GO:0005829">
    <property type="term" value="C:cytosol"/>
    <property type="evidence" value="ECO:0007669"/>
    <property type="project" value="TreeGrafter"/>
</dbReference>
<dbReference type="PANTHER" id="PTHR10584">
    <property type="entry name" value="SUGAR KINASE"/>
    <property type="match status" value="1"/>
</dbReference>
<evidence type="ECO:0000256" key="4">
    <source>
        <dbReference type="RuleBase" id="RU003704"/>
    </source>
</evidence>
<sequence>MVKLACVGIAVQDRIYYLDKMPHSGGGKFVAHNYKEVGGGPAATAAVTIAKLGAEVDFIGRLGDDNIGSAIISELNSYQVDTSKIKVYEAAKSSQSAIFVDNNGERVIVNYPSPDLLNCTDWLEEIDFTQYDLVLCDVRWHEGAEYCLRKAKNLGISTVLDADITPQSIVSLVKLAEHAVFSAPGLEKMTNEKDMNCALTMAKKICAGTVYVTKGSEGCDWIKDNSQTSFKGFKVEVVDTTGAGDVFHGAFAFAIANNYSIDKAIIFANAVAALKCTAEGGRDGIPDLQQVEKFMLRMNR</sequence>
<evidence type="ECO:0000256" key="3">
    <source>
        <dbReference type="ARBA" id="ARBA00022777"/>
    </source>
</evidence>
<evidence type="ECO:0000313" key="7">
    <source>
        <dbReference type="Proteomes" id="UP000192408"/>
    </source>
</evidence>
<dbReference type="InterPro" id="IPR002173">
    <property type="entry name" value="Carboh/pur_kinase_PfkB_CS"/>
</dbReference>
<dbReference type="InterPro" id="IPR002139">
    <property type="entry name" value="Ribo/fructo_kinase"/>
</dbReference>
<keyword evidence="7" id="KW-1185">Reference proteome</keyword>
<dbReference type="AlphaFoldDB" id="A0A1W1UAK9"/>
<dbReference type="Gene3D" id="3.40.1190.20">
    <property type="match status" value="1"/>
</dbReference>
<dbReference type="PROSITE" id="PS00584">
    <property type="entry name" value="PFKB_KINASES_2"/>
    <property type="match status" value="1"/>
</dbReference>
<keyword evidence="2 4" id="KW-0808">Transferase</keyword>
<dbReference type="CDD" id="cd01945">
    <property type="entry name" value="ribokinase_group_B"/>
    <property type="match status" value="1"/>
</dbReference>
<dbReference type="STRING" id="1122938.SAMN05660772_00032"/>
<dbReference type="Proteomes" id="UP000192408">
    <property type="component" value="Unassembled WGS sequence"/>
</dbReference>
<proteinExistence type="inferred from homology"/>